<proteinExistence type="predicted"/>
<comment type="caution">
    <text evidence="1">The sequence shown here is derived from an EMBL/GenBank/DDBJ whole genome shotgun (WGS) entry which is preliminary data.</text>
</comment>
<sequence>MRRWCTAVETGGLGYGAAALTALAELVADARRAGDGPMAALATSTAASLYRQSGRHRDARALDSRALAYVDAAGSSPRHADSRWTRAALADTLVNLAADNLGLLRFGVSHRLLERADVVLGRPQDLGEGPWLPDARCRLRLLWVRAEWALYTGDAKHAVEVAERAQAQLADRADHGSERHRIKTGLVLAAARAGAGQTEHARQDASTVRDQAAEAGLLPLCWAASSLLQGLGDAPDSGPGGPAPSTGASVIDLHRLLMERGMPFVTSANDR</sequence>
<evidence type="ECO:0000313" key="2">
    <source>
        <dbReference type="Proteomes" id="UP000563898"/>
    </source>
</evidence>
<name>A0A846WJJ9_9ACTN</name>
<reference evidence="1 2" key="1">
    <citation type="submission" date="2020-04" db="EMBL/GenBank/DDBJ databases">
        <title>MicrobeNet Type strains.</title>
        <authorList>
            <person name="Nicholson A.C."/>
        </authorList>
    </citation>
    <scope>NUCLEOTIDE SEQUENCE [LARGE SCALE GENOMIC DNA]</scope>
    <source>
        <strain evidence="1 2">ATCC BAA-14</strain>
    </source>
</reference>
<accession>A0A846WJJ9</accession>
<organism evidence="1 2">
    <name type="scientific">Gordonia polyisoprenivorans</name>
    <dbReference type="NCBI Taxonomy" id="84595"/>
    <lineage>
        <taxon>Bacteria</taxon>
        <taxon>Bacillati</taxon>
        <taxon>Actinomycetota</taxon>
        <taxon>Actinomycetes</taxon>
        <taxon>Mycobacteriales</taxon>
        <taxon>Gordoniaceae</taxon>
        <taxon>Gordonia</taxon>
    </lineage>
</organism>
<dbReference type="OMA" id="RQLGWHA"/>
<gene>
    <name evidence="1" type="ORF">HGA05_06695</name>
</gene>
<dbReference type="AlphaFoldDB" id="A0A846WJJ9"/>
<dbReference type="Proteomes" id="UP000563898">
    <property type="component" value="Unassembled WGS sequence"/>
</dbReference>
<protein>
    <submittedName>
        <fullName evidence="1">Uncharacterized protein</fullName>
    </submittedName>
</protein>
<dbReference type="EMBL" id="JAAXPC010000003">
    <property type="protein sequence ID" value="NKY01257.1"/>
    <property type="molecule type" value="Genomic_DNA"/>
</dbReference>
<evidence type="ECO:0000313" key="1">
    <source>
        <dbReference type="EMBL" id="NKY01257.1"/>
    </source>
</evidence>